<evidence type="ECO:0000313" key="2">
    <source>
        <dbReference type="EMBL" id="HIS76364.1"/>
    </source>
</evidence>
<sequence length="194" mass="22863">MTRLFFVRHAQPQHSWKEDRTRPLTAEGMQDTNKVLEFFRNVPPDIVYSSPYRRSVDTIKSAAEYWQKEIHTDERLRERESGTNGNGREMIQKRWADFDYHEPGGESIAMAQKRNVAAVMEILEQNPGKTVMIGTHGTALSSILNYLEPDFGCEDFFRIIDWMPYILELDFEGKTYLGRKEHFFIHKQFENRNP</sequence>
<feature type="binding site" evidence="1">
    <location>
        <position position="54"/>
    </location>
    <ligand>
        <name>substrate</name>
    </ligand>
</feature>
<dbReference type="GO" id="GO:0016791">
    <property type="term" value="F:phosphatase activity"/>
    <property type="evidence" value="ECO:0007669"/>
    <property type="project" value="TreeGrafter"/>
</dbReference>
<dbReference type="InterPro" id="IPR050275">
    <property type="entry name" value="PGM_Phosphatase"/>
</dbReference>
<dbReference type="InterPro" id="IPR029033">
    <property type="entry name" value="His_PPase_superfam"/>
</dbReference>
<dbReference type="SMART" id="SM00855">
    <property type="entry name" value="PGAM"/>
    <property type="match status" value="1"/>
</dbReference>
<protein>
    <submittedName>
        <fullName evidence="2">Histidine phosphatase family protein</fullName>
    </submittedName>
</protein>
<dbReference type="Pfam" id="PF00300">
    <property type="entry name" value="His_Phos_1"/>
    <property type="match status" value="1"/>
</dbReference>
<dbReference type="Gene3D" id="3.40.50.1240">
    <property type="entry name" value="Phosphoglycerate mutase-like"/>
    <property type="match status" value="1"/>
</dbReference>
<dbReference type="Proteomes" id="UP000824002">
    <property type="component" value="Unassembled WGS sequence"/>
</dbReference>
<reference evidence="2" key="1">
    <citation type="submission" date="2020-10" db="EMBL/GenBank/DDBJ databases">
        <authorList>
            <person name="Gilroy R."/>
        </authorList>
    </citation>
    <scope>NUCLEOTIDE SEQUENCE</scope>
    <source>
        <strain evidence="2">CHK199-13235</strain>
    </source>
</reference>
<proteinExistence type="predicted"/>
<reference evidence="2" key="2">
    <citation type="journal article" date="2021" name="PeerJ">
        <title>Extensive microbial diversity within the chicken gut microbiome revealed by metagenomics and culture.</title>
        <authorList>
            <person name="Gilroy R."/>
            <person name="Ravi A."/>
            <person name="Getino M."/>
            <person name="Pursley I."/>
            <person name="Horton D.L."/>
            <person name="Alikhan N.F."/>
            <person name="Baker D."/>
            <person name="Gharbi K."/>
            <person name="Hall N."/>
            <person name="Watson M."/>
            <person name="Adriaenssens E.M."/>
            <person name="Foster-Nyarko E."/>
            <person name="Jarju S."/>
            <person name="Secka A."/>
            <person name="Antonio M."/>
            <person name="Oren A."/>
            <person name="Chaudhuri R.R."/>
            <person name="La Ragione R."/>
            <person name="Hildebrand F."/>
            <person name="Pallen M.J."/>
        </authorList>
    </citation>
    <scope>NUCLEOTIDE SEQUENCE</scope>
    <source>
        <strain evidence="2">CHK199-13235</strain>
    </source>
</reference>
<dbReference type="PANTHER" id="PTHR48100:SF59">
    <property type="entry name" value="ADENOSYLCOBALAMIN_ALPHA-RIBAZOLE PHOSPHATASE"/>
    <property type="match status" value="1"/>
</dbReference>
<accession>A0A9D1FMP9</accession>
<dbReference type="CDD" id="cd07067">
    <property type="entry name" value="HP_PGM_like"/>
    <property type="match status" value="1"/>
</dbReference>
<gene>
    <name evidence="2" type="ORF">IAB51_06065</name>
</gene>
<dbReference type="GO" id="GO:0005737">
    <property type="term" value="C:cytoplasm"/>
    <property type="evidence" value="ECO:0007669"/>
    <property type="project" value="TreeGrafter"/>
</dbReference>
<dbReference type="InterPro" id="IPR013078">
    <property type="entry name" value="His_Pase_superF_clade-1"/>
</dbReference>
<evidence type="ECO:0000313" key="3">
    <source>
        <dbReference type="Proteomes" id="UP000824002"/>
    </source>
</evidence>
<dbReference type="SUPFAM" id="SSF53254">
    <property type="entry name" value="Phosphoglycerate mutase-like"/>
    <property type="match status" value="1"/>
</dbReference>
<evidence type="ECO:0000256" key="1">
    <source>
        <dbReference type="PIRSR" id="PIRSR613078-2"/>
    </source>
</evidence>
<dbReference type="EMBL" id="DVJP01000039">
    <property type="protein sequence ID" value="HIS76364.1"/>
    <property type="molecule type" value="Genomic_DNA"/>
</dbReference>
<dbReference type="PANTHER" id="PTHR48100">
    <property type="entry name" value="BROAD-SPECIFICITY PHOSPHATASE YOR283W-RELATED"/>
    <property type="match status" value="1"/>
</dbReference>
<dbReference type="AlphaFoldDB" id="A0A9D1FMP9"/>
<comment type="caution">
    <text evidence="2">The sequence shown here is derived from an EMBL/GenBank/DDBJ whole genome shotgun (WGS) entry which is preliminary data.</text>
</comment>
<name>A0A9D1FMP9_9FIRM</name>
<organism evidence="2 3">
    <name type="scientific">Candidatus Merdivicinus excrementipullorum</name>
    <dbReference type="NCBI Taxonomy" id="2840867"/>
    <lineage>
        <taxon>Bacteria</taxon>
        <taxon>Bacillati</taxon>
        <taxon>Bacillota</taxon>
        <taxon>Clostridia</taxon>
        <taxon>Eubacteriales</taxon>
        <taxon>Oscillospiraceae</taxon>
        <taxon>Oscillospiraceae incertae sedis</taxon>
        <taxon>Candidatus Merdivicinus</taxon>
    </lineage>
</organism>